<evidence type="ECO:0000313" key="2">
    <source>
        <dbReference type="Proteomes" id="UP000005695"/>
    </source>
</evidence>
<reference evidence="1" key="1">
    <citation type="submission" date="2006-05" db="EMBL/GenBank/DDBJ databases">
        <title>Annotation of the draft genome assembly of Desulfuromonas acetoxidans DSM 684.</title>
        <authorList>
            <consortium name="US DOE Joint Genome Institute (JGI-ORNL)"/>
            <person name="Larimer F."/>
            <person name="Land M."/>
            <person name="Hauser L."/>
        </authorList>
    </citation>
    <scope>NUCLEOTIDE SEQUENCE [LARGE SCALE GENOMIC DNA]</scope>
    <source>
        <strain evidence="1">DSM 684</strain>
    </source>
</reference>
<name>Q1K413_DESA6</name>
<dbReference type="Proteomes" id="UP000005695">
    <property type="component" value="Unassembled WGS sequence"/>
</dbReference>
<keyword evidence="2" id="KW-1185">Reference proteome</keyword>
<accession>Q1K413</accession>
<dbReference type="EMBL" id="AAEW02000001">
    <property type="protein sequence ID" value="EAT17290.1"/>
    <property type="molecule type" value="Genomic_DNA"/>
</dbReference>
<dbReference type="AlphaFoldDB" id="Q1K413"/>
<organism evidence="1 2">
    <name type="scientific">Desulfuromonas acetoxidans (strain DSM 684 / 11070)</name>
    <dbReference type="NCBI Taxonomy" id="281689"/>
    <lineage>
        <taxon>Bacteria</taxon>
        <taxon>Pseudomonadati</taxon>
        <taxon>Thermodesulfobacteriota</taxon>
        <taxon>Desulfuromonadia</taxon>
        <taxon>Desulfuromonadales</taxon>
        <taxon>Desulfuromonadaceae</taxon>
        <taxon>Desulfuromonas</taxon>
    </lineage>
</organism>
<sequence length="511" mass="58084">MNVSFKSFWNELLDLPGPVRAAVAKKELARLAQKHRLDNSSLVQGVLALSEILGPFEDLDEPVKAQFVALATHYLAEKAFQSEPMVRVVARGSLYRLCVKTIKAGWNIRKRSMFVSRVLIFAGRKGTLLLEWLAKRLLDLAFKIGWYQAPVLNMLFRACRLDPKIVVDEYVQQIPASPCSSPVFHGKGAKSRACALIGIDFLPSNGKLYFIESNFNPGHYIDRHLCSPNGDPLFRHMMEYAKKEGLDQLLFYPTGFQKYFNIQVEAAWQEMAQADDFRLGIIDDAFLGSPRDRRISADVDYSDDRTLYVISRYFDNPLANFVVRKGVMEANIATYNENVEAKDRIRLPGAVDHETLLAKEIGRDDRFPNIIVKNKYIDQALGIHLYKTDSIPQIANNNDYVVSEYVVPDTIKKNEEGESREYVYLFRTYMLITPDGPVYAGTRKDVSGTAIPDHLEEGEVTDIAPYITNLTTDGDYCVPFSEEEDQLCKTETMKVGRLLHQFLKEKYDLTA</sequence>
<reference evidence="1" key="2">
    <citation type="submission" date="2006-05" db="EMBL/GenBank/DDBJ databases">
        <title>Sequencing of the draft genome and assembly of Desulfuromonas acetoxidans DSM 684.</title>
        <authorList>
            <consortium name="US DOE Joint Genome Institute (JGI-PGF)"/>
            <person name="Copeland A."/>
            <person name="Lucas S."/>
            <person name="Lapidus A."/>
            <person name="Barry K."/>
            <person name="Detter J.C."/>
            <person name="Glavina del Rio T."/>
            <person name="Hammon N."/>
            <person name="Israni S."/>
            <person name="Dalin E."/>
            <person name="Tice H."/>
            <person name="Bruce D."/>
            <person name="Pitluck S."/>
            <person name="Richardson P."/>
        </authorList>
    </citation>
    <scope>NUCLEOTIDE SEQUENCE [LARGE SCALE GENOMIC DNA]</scope>
    <source>
        <strain evidence="1">DSM 684</strain>
    </source>
</reference>
<comment type="caution">
    <text evidence="1">The sequence shown here is derived from an EMBL/GenBank/DDBJ whole genome shotgun (WGS) entry which is preliminary data.</text>
</comment>
<gene>
    <name evidence="1" type="ORF">Dace_3156</name>
</gene>
<protein>
    <submittedName>
        <fullName evidence="1">Uncharacterized protein</fullName>
    </submittedName>
</protein>
<proteinExistence type="predicted"/>
<evidence type="ECO:0000313" key="1">
    <source>
        <dbReference type="EMBL" id="EAT17290.1"/>
    </source>
</evidence>